<gene>
    <name evidence="1" type="ORF">M404DRAFT_991241</name>
</gene>
<accession>A0A0C3JZA4</accession>
<evidence type="ECO:0000313" key="2">
    <source>
        <dbReference type="Proteomes" id="UP000054217"/>
    </source>
</evidence>
<evidence type="ECO:0000313" key="1">
    <source>
        <dbReference type="EMBL" id="KIO14488.1"/>
    </source>
</evidence>
<protein>
    <submittedName>
        <fullName evidence="1">Uncharacterized protein</fullName>
    </submittedName>
</protein>
<reference evidence="1 2" key="1">
    <citation type="submission" date="2014-04" db="EMBL/GenBank/DDBJ databases">
        <authorList>
            <consortium name="DOE Joint Genome Institute"/>
            <person name="Kuo A."/>
            <person name="Kohler A."/>
            <person name="Costa M.D."/>
            <person name="Nagy L.G."/>
            <person name="Floudas D."/>
            <person name="Copeland A."/>
            <person name="Barry K.W."/>
            <person name="Cichocki N."/>
            <person name="Veneault-Fourrey C."/>
            <person name="LaButti K."/>
            <person name="Lindquist E.A."/>
            <person name="Lipzen A."/>
            <person name="Lundell T."/>
            <person name="Morin E."/>
            <person name="Murat C."/>
            <person name="Sun H."/>
            <person name="Tunlid A."/>
            <person name="Henrissat B."/>
            <person name="Grigoriev I.V."/>
            <person name="Hibbett D.S."/>
            <person name="Martin F."/>
            <person name="Nordberg H.P."/>
            <person name="Cantor M.N."/>
            <person name="Hua S.X."/>
        </authorList>
    </citation>
    <scope>NUCLEOTIDE SEQUENCE [LARGE SCALE GENOMIC DNA]</scope>
    <source>
        <strain evidence="1 2">Marx 270</strain>
    </source>
</reference>
<dbReference type="Proteomes" id="UP000054217">
    <property type="component" value="Unassembled WGS sequence"/>
</dbReference>
<dbReference type="AlphaFoldDB" id="A0A0C3JZA4"/>
<name>A0A0C3JZA4_PISTI</name>
<organism evidence="1 2">
    <name type="scientific">Pisolithus tinctorius Marx 270</name>
    <dbReference type="NCBI Taxonomy" id="870435"/>
    <lineage>
        <taxon>Eukaryota</taxon>
        <taxon>Fungi</taxon>
        <taxon>Dikarya</taxon>
        <taxon>Basidiomycota</taxon>
        <taxon>Agaricomycotina</taxon>
        <taxon>Agaricomycetes</taxon>
        <taxon>Agaricomycetidae</taxon>
        <taxon>Boletales</taxon>
        <taxon>Sclerodermatineae</taxon>
        <taxon>Pisolithaceae</taxon>
        <taxon>Pisolithus</taxon>
    </lineage>
</organism>
<feature type="non-terminal residue" evidence="1">
    <location>
        <position position="62"/>
    </location>
</feature>
<proteinExistence type="predicted"/>
<dbReference type="EMBL" id="KN831944">
    <property type="protein sequence ID" value="KIO14488.1"/>
    <property type="molecule type" value="Genomic_DNA"/>
</dbReference>
<keyword evidence="2" id="KW-1185">Reference proteome</keyword>
<dbReference type="InParanoid" id="A0A0C3JZA4"/>
<sequence length="62" mass="6991">MENPPFEPSALLLARPEHRENIDFPVDRQGHSISPTLDDVGGAMLSFELFEELYHAVIDGRL</sequence>
<reference evidence="2" key="2">
    <citation type="submission" date="2015-01" db="EMBL/GenBank/DDBJ databases">
        <title>Evolutionary Origins and Diversification of the Mycorrhizal Mutualists.</title>
        <authorList>
            <consortium name="DOE Joint Genome Institute"/>
            <consortium name="Mycorrhizal Genomics Consortium"/>
            <person name="Kohler A."/>
            <person name="Kuo A."/>
            <person name="Nagy L.G."/>
            <person name="Floudas D."/>
            <person name="Copeland A."/>
            <person name="Barry K.W."/>
            <person name="Cichocki N."/>
            <person name="Veneault-Fourrey C."/>
            <person name="LaButti K."/>
            <person name="Lindquist E.A."/>
            <person name="Lipzen A."/>
            <person name="Lundell T."/>
            <person name="Morin E."/>
            <person name="Murat C."/>
            <person name="Riley R."/>
            <person name="Ohm R."/>
            <person name="Sun H."/>
            <person name="Tunlid A."/>
            <person name="Henrissat B."/>
            <person name="Grigoriev I.V."/>
            <person name="Hibbett D.S."/>
            <person name="Martin F."/>
        </authorList>
    </citation>
    <scope>NUCLEOTIDE SEQUENCE [LARGE SCALE GENOMIC DNA]</scope>
    <source>
        <strain evidence="2">Marx 270</strain>
    </source>
</reference>
<dbReference type="HOGENOM" id="CLU_2910450_0_0_1"/>